<dbReference type="Proteomes" id="UP000887565">
    <property type="component" value="Unplaced"/>
</dbReference>
<proteinExistence type="predicted"/>
<evidence type="ECO:0000313" key="3">
    <source>
        <dbReference type="WBParaSite" id="nRc.2.0.1.t40867-RA"/>
    </source>
</evidence>
<dbReference type="AlphaFoldDB" id="A0A915KPQ1"/>
<name>A0A915KPQ1_ROMCU</name>
<dbReference type="WBParaSite" id="nRc.2.0.1.t40867-RA">
    <property type="protein sequence ID" value="nRc.2.0.1.t40867-RA"/>
    <property type="gene ID" value="nRc.2.0.1.g40867"/>
</dbReference>
<sequence length="283" mass="32024">MVRGERKDLKQKVRKLVRSTDIFNYFTSLSGGPLTAIEEPMFLAPENIKAFNKAINQSKFRGPIVIALDMESGRKPKTLGSKPCDALRLLTISTMCGKNFIVDLKFWDKEHFHKIYGTIFRQENIIVGFHIREDITLVLTKFGYLCCVYDLVIVLAEMKDKSKTRMIGISPEAPSLKAFMTENINAEEEGTSEEPYIEVVSKIGSDEEIPETNVLPTPPVYAKAGGQNVENITNPEKFAKVMHNKRQAKEKRIAQEENKAEFDKVMSGNFQQPAGNPNDKIKY</sequence>
<organism evidence="2 3">
    <name type="scientific">Romanomermis culicivorax</name>
    <name type="common">Nematode worm</name>
    <dbReference type="NCBI Taxonomy" id="13658"/>
    <lineage>
        <taxon>Eukaryota</taxon>
        <taxon>Metazoa</taxon>
        <taxon>Ecdysozoa</taxon>
        <taxon>Nematoda</taxon>
        <taxon>Enoplea</taxon>
        <taxon>Dorylaimia</taxon>
        <taxon>Mermithida</taxon>
        <taxon>Mermithoidea</taxon>
        <taxon>Mermithidae</taxon>
        <taxon>Romanomermis</taxon>
    </lineage>
</organism>
<evidence type="ECO:0000313" key="2">
    <source>
        <dbReference type="Proteomes" id="UP000887565"/>
    </source>
</evidence>
<dbReference type="GO" id="GO:0003676">
    <property type="term" value="F:nucleic acid binding"/>
    <property type="evidence" value="ECO:0007669"/>
    <property type="project" value="InterPro"/>
</dbReference>
<protein>
    <submittedName>
        <fullName evidence="3">3'-5' exonuclease domain-containing protein</fullName>
    </submittedName>
</protein>
<reference evidence="3" key="1">
    <citation type="submission" date="2022-11" db="UniProtKB">
        <authorList>
            <consortium name="WormBaseParasite"/>
        </authorList>
    </citation>
    <scope>IDENTIFICATION</scope>
</reference>
<feature type="region of interest" description="Disordered" evidence="1">
    <location>
        <begin position="245"/>
        <end position="283"/>
    </location>
</feature>
<accession>A0A915KPQ1</accession>
<dbReference type="Gene3D" id="3.30.420.10">
    <property type="entry name" value="Ribonuclease H-like superfamily/Ribonuclease H"/>
    <property type="match status" value="1"/>
</dbReference>
<dbReference type="InterPro" id="IPR036397">
    <property type="entry name" value="RNaseH_sf"/>
</dbReference>
<feature type="compositionally biased region" description="Basic and acidic residues" evidence="1">
    <location>
        <begin position="250"/>
        <end position="264"/>
    </location>
</feature>
<evidence type="ECO:0000256" key="1">
    <source>
        <dbReference type="SAM" id="MobiDB-lite"/>
    </source>
</evidence>
<keyword evidence="2" id="KW-1185">Reference proteome</keyword>